<dbReference type="Pfam" id="PF03424">
    <property type="entry name" value="CBM_17_28"/>
    <property type="match status" value="2"/>
</dbReference>
<feature type="domain" description="Glycoside hydrolase family 5" evidence="8">
    <location>
        <begin position="63"/>
        <end position="332"/>
    </location>
</feature>
<evidence type="ECO:0000256" key="4">
    <source>
        <dbReference type="ARBA" id="ARBA00023001"/>
    </source>
</evidence>
<keyword evidence="4" id="KW-0136">Cellulose degradation</keyword>
<accession>A0A1S8LR11</accession>
<evidence type="ECO:0000256" key="6">
    <source>
        <dbReference type="ARBA" id="ARBA00023295"/>
    </source>
</evidence>
<dbReference type="InterPro" id="IPR008979">
    <property type="entry name" value="Galactose-bd-like_sf"/>
</dbReference>
<evidence type="ECO:0000256" key="5">
    <source>
        <dbReference type="ARBA" id="ARBA00023277"/>
    </source>
</evidence>
<protein>
    <recommendedName>
        <fullName evidence="2">cellulase</fullName>
        <ecNumber evidence="2">3.2.1.4</ecNumber>
    </recommendedName>
</protein>
<dbReference type="PROSITE" id="PS00659">
    <property type="entry name" value="GLYCOSYL_HYDROL_F5"/>
    <property type="match status" value="1"/>
</dbReference>
<evidence type="ECO:0000313" key="10">
    <source>
        <dbReference type="EMBL" id="URZ10612.1"/>
    </source>
</evidence>
<proteinExistence type="predicted"/>
<dbReference type="InterPro" id="IPR018087">
    <property type="entry name" value="Glyco_hydro_5_CS"/>
</dbReference>
<evidence type="ECO:0000256" key="1">
    <source>
        <dbReference type="ARBA" id="ARBA00000966"/>
    </source>
</evidence>
<keyword evidence="3 10" id="KW-0378">Hydrolase</keyword>
<dbReference type="EMBL" id="CP096983">
    <property type="protein sequence ID" value="URZ10612.1"/>
    <property type="molecule type" value="Genomic_DNA"/>
</dbReference>
<evidence type="ECO:0000256" key="3">
    <source>
        <dbReference type="ARBA" id="ARBA00022801"/>
    </source>
</evidence>
<gene>
    <name evidence="10" type="ORF">CROST_013220</name>
</gene>
<dbReference type="Proteomes" id="UP000190951">
    <property type="component" value="Chromosome"/>
</dbReference>
<dbReference type="KEGG" id="crw:CROST_013220"/>
<keyword evidence="6 10" id="KW-0326">Glycosidase</keyword>
<evidence type="ECO:0000256" key="7">
    <source>
        <dbReference type="ARBA" id="ARBA00023326"/>
    </source>
</evidence>
<comment type="catalytic activity">
    <reaction evidence="1">
        <text>Endohydrolysis of (1-&gt;4)-beta-D-glucosidic linkages in cellulose, lichenin and cereal beta-D-glucans.</text>
        <dbReference type="EC" id="3.2.1.4"/>
    </reaction>
</comment>
<dbReference type="RefSeq" id="WP_077835537.1">
    <property type="nucleotide sequence ID" value="NZ_CP096983.1"/>
</dbReference>
<evidence type="ECO:0000313" key="11">
    <source>
        <dbReference type="Proteomes" id="UP000190951"/>
    </source>
</evidence>
<dbReference type="GO" id="GO:0030245">
    <property type="term" value="P:cellulose catabolic process"/>
    <property type="evidence" value="ECO:0007669"/>
    <property type="project" value="UniProtKB-KW"/>
</dbReference>
<dbReference type="InterPro" id="IPR005086">
    <property type="entry name" value="CBM17/28"/>
</dbReference>
<sequence length="756" mass="83042">MNIKKNILKLVISSAALLLFCIPIGVSAAEPDYSNLVVSPAEKPSIGGSLQILQQQDGTKTLCDKGRKPIQLRGMNTHGLQWFPAILNNNAFAAVSNDWGANVIRLDIYVTENGYDTDPEGMTAKVIKAIDLSIANNMYVIVDWHINIPGDPNASVYSGAKDFFKKISSKYPNNPNIIYELCNEPSNVDPGISDDSDGWKKVKSYAEPIIKMLRETGNNNLVICGTPSWSHRPDLAADDPIVDSANNTIYSAHFSAGSEDPSPKDATDRTNVVNSIKYALKHGVAVFASEWTPAEATGLIEKGGIYKDSSDCWLNFLNKNNISWCSWSLANNNDASAAFIPYEMGKSKETSLDPGDDQVWSPYELTIAGEYDRARIKGINYEPIDRTKQPFTTTLFDFNNGNTEGFGVNRDSQVKTVGLSNENSALKISGLNKSSNLSIDNFWGNARISTEASNLHEDIKDADSLTMDVITASPTTVSIAAVPQSNTHSWADPKKAVQLLPQDFKLQKDGSYKATLTISSEDCPNIKNISSDPNDSVLTDMVLFIGASTDSISLDNISFSGFHSIDNKPVVNAPVGKGILPSTFEDSTRNGWDWDPSSGVSSQLNLEEANNSKAMSFYVQYPEKKPTDEWTASPRLTLSEINATRGDNNYFTFDLYLKPDVATKGTISFYLAFIPPELGYWALASEQFNVELANLSQAEKTPDGLYHFKVKFDLNKIDDEKVIAPDTILRDITIVAYDKGCDFAGKMYIDNIGFEK</sequence>
<dbReference type="InterPro" id="IPR017853">
    <property type="entry name" value="GH"/>
</dbReference>
<dbReference type="AlphaFoldDB" id="A0A1S8LR11"/>
<keyword evidence="5" id="KW-0119">Carbohydrate metabolism</keyword>
<dbReference type="PANTHER" id="PTHR34142:SF1">
    <property type="entry name" value="GLYCOSIDE HYDROLASE FAMILY 5 DOMAIN-CONTAINING PROTEIN"/>
    <property type="match status" value="1"/>
</dbReference>
<keyword evidence="7" id="KW-0624">Polysaccharide degradation</keyword>
<name>A0A1S8LR11_9CLOT</name>
<dbReference type="SUPFAM" id="SSF49785">
    <property type="entry name" value="Galactose-binding domain-like"/>
    <property type="match status" value="2"/>
</dbReference>
<evidence type="ECO:0000259" key="9">
    <source>
        <dbReference type="Pfam" id="PF03424"/>
    </source>
</evidence>
<dbReference type="STRING" id="84029.CROST_44180"/>
<dbReference type="Gene3D" id="3.20.20.80">
    <property type="entry name" value="Glycosidases"/>
    <property type="match status" value="1"/>
</dbReference>
<feature type="domain" description="Carbohydrate binding module family 17/28" evidence="9">
    <location>
        <begin position="394"/>
        <end position="559"/>
    </location>
</feature>
<dbReference type="EC" id="3.2.1.4" evidence="2"/>
<feature type="domain" description="Carbohydrate binding module family 17/28" evidence="9">
    <location>
        <begin position="580"/>
        <end position="754"/>
    </location>
</feature>
<dbReference type="Gene3D" id="2.60.120.260">
    <property type="entry name" value="Galactose-binding domain-like"/>
    <property type="match status" value="2"/>
</dbReference>
<organism evidence="10 11">
    <name type="scientific">Clostridium felsineum</name>
    <dbReference type="NCBI Taxonomy" id="36839"/>
    <lineage>
        <taxon>Bacteria</taxon>
        <taxon>Bacillati</taxon>
        <taxon>Bacillota</taxon>
        <taxon>Clostridia</taxon>
        <taxon>Eubacteriales</taxon>
        <taxon>Clostridiaceae</taxon>
        <taxon>Clostridium</taxon>
    </lineage>
</organism>
<evidence type="ECO:0000259" key="8">
    <source>
        <dbReference type="Pfam" id="PF00150"/>
    </source>
</evidence>
<reference evidence="10 11" key="1">
    <citation type="submission" date="2022-04" db="EMBL/GenBank/DDBJ databases">
        <title>Genome sequence of C. roseum typestrain.</title>
        <authorList>
            <person name="Poehlein A."/>
            <person name="Schoch T."/>
            <person name="Duerre P."/>
            <person name="Daniel R."/>
        </authorList>
    </citation>
    <scope>NUCLEOTIDE SEQUENCE [LARGE SCALE GENOMIC DNA]</scope>
    <source>
        <strain evidence="10 11">DSM 7320</strain>
    </source>
</reference>
<dbReference type="PANTHER" id="PTHR34142">
    <property type="entry name" value="ENDO-BETA-1,4-GLUCANASE A"/>
    <property type="match status" value="1"/>
</dbReference>
<dbReference type="Pfam" id="PF00150">
    <property type="entry name" value="Cellulase"/>
    <property type="match status" value="1"/>
</dbReference>
<dbReference type="InterPro" id="IPR001547">
    <property type="entry name" value="Glyco_hydro_5"/>
</dbReference>
<dbReference type="GO" id="GO:0008810">
    <property type="term" value="F:cellulase activity"/>
    <property type="evidence" value="ECO:0007669"/>
    <property type="project" value="UniProtKB-EC"/>
</dbReference>
<evidence type="ECO:0000256" key="2">
    <source>
        <dbReference type="ARBA" id="ARBA00012601"/>
    </source>
</evidence>
<dbReference type="SUPFAM" id="SSF51445">
    <property type="entry name" value="(Trans)glycosidases"/>
    <property type="match status" value="1"/>
</dbReference>
<keyword evidence="11" id="KW-1185">Reference proteome</keyword>